<evidence type="ECO:0000256" key="8">
    <source>
        <dbReference type="SAM" id="Phobius"/>
    </source>
</evidence>
<dbReference type="STRING" id="1121391.SAMN02745206_00277"/>
<dbReference type="InterPro" id="IPR011606">
    <property type="entry name" value="Brnchd-chn_aa_trnsp_permease"/>
</dbReference>
<keyword evidence="6 8" id="KW-1133">Transmembrane helix</keyword>
<dbReference type="GO" id="GO:0005886">
    <property type="term" value="C:plasma membrane"/>
    <property type="evidence" value="ECO:0007669"/>
    <property type="project" value="UniProtKB-SubCell"/>
</dbReference>
<evidence type="ECO:0000256" key="7">
    <source>
        <dbReference type="ARBA" id="ARBA00023136"/>
    </source>
</evidence>
<feature type="transmembrane region" description="Helical" evidence="8">
    <location>
        <begin position="55"/>
        <end position="75"/>
    </location>
</feature>
<dbReference type="AlphaFoldDB" id="A0A1M4TGG5"/>
<evidence type="ECO:0000256" key="6">
    <source>
        <dbReference type="ARBA" id="ARBA00022989"/>
    </source>
</evidence>
<comment type="similarity">
    <text evidence="2">Belongs to the AzlC family.</text>
</comment>
<dbReference type="GO" id="GO:1903785">
    <property type="term" value="P:L-valine transmembrane transport"/>
    <property type="evidence" value="ECO:0007669"/>
    <property type="project" value="TreeGrafter"/>
</dbReference>
<name>A0A1M4TGG5_9BACT</name>
<evidence type="ECO:0000256" key="5">
    <source>
        <dbReference type="ARBA" id="ARBA00022692"/>
    </source>
</evidence>
<keyword evidence="4" id="KW-1003">Cell membrane</keyword>
<gene>
    <name evidence="9" type="ORF">SAMN02745206_00277</name>
</gene>
<dbReference type="Pfam" id="PF03591">
    <property type="entry name" value="AzlC"/>
    <property type="match status" value="1"/>
</dbReference>
<keyword evidence="3" id="KW-0813">Transport</keyword>
<protein>
    <submittedName>
        <fullName evidence="9">4-azaleucine resistance probable transporter AzlC</fullName>
    </submittedName>
</protein>
<evidence type="ECO:0000256" key="3">
    <source>
        <dbReference type="ARBA" id="ARBA00022448"/>
    </source>
</evidence>
<evidence type="ECO:0000256" key="4">
    <source>
        <dbReference type="ARBA" id="ARBA00022475"/>
    </source>
</evidence>
<feature type="transmembrane region" description="Helical" evidence="8">
    <location>
        <begin position="176"/>
        <end position="196"/>
    </location>
</feature>
<proteinExistence type="inferred from homology"/>
<sequence length="250" mass="26565">MTPELSTRSQRPSGLYSARLDHVAAGFTANLPVAASVAAYGSVLGVLAVQKGITWVQLLVMNLSVFAGSAQFVLVDMWVPPLPIAEMTLAVLAINLRYLLIGASLEPVFRGASFWHKATRMHLVADENWAVTMAARRRNGSVSTGFLLGGGLCVVTAWCMGTLSGHLLGAAVDDPAVYALDFAFVAVFTALAMSLWRGRMDLIPWVAAAGTALVVERLLPGKWYIICGALVGSFCAACRHDGKSEEETGP</sequence>
<dbReference type="EMBL" id="FQVB01000004">
    <property type="protein sequence ID" value="SHE43592.1"/>
    <property type="molecule type" value="Genomic_DNA"/>
</dbReference>
<keyword evidence="5 8" id="KW-0812">Transmembrane</keyword>
<dbReference type="RefSeq" id="WP_218588347.1">
    <property type="nucleotide sequence ID" value="NZ_FQVB01000004.1"/>
</dbReference>
<keyword evidence="7 8" id="KW-0472">Membrane</keyword>
<evidence type="ECO:0000256" key="1">
    <source>
        <dbReference type="ARBA" id="ARBA00004651"/>
    </source>
</evidence>
<comment type="subcellular location">
    <subcellularLocation>
        <location evidence="1">Cell membrane</location>
        <topology evidence="1">Multi-pass membrane protein</topology>
    </subcellularLocation>
</comment>
<evidence type="ECO:0000256" key="2">
    <source>
        <dbReference type="ARBA" id="ARBA00010735"/>
    </source>
</evidence>
<keyword evidence="10" id="KW-1185">Reference proteome</keyword>
<dbReference type="PANTHER" id="PTHR34979">
    <property type="entry name" value="INNER MEMBRANE PROTEIN YGAZ"/>
    <property type="match status" value="1"/>
</dbReference>
<dbReference type="Proteomes" id="UP000184076">
    <property type="component" value="Unassembled WGS sequence"/>
</dbReference>
<reference evidence="10" key="1">
    <citation type="submission" date="2016-11" db="EMBL/GenBank/DDBJ databases">
        <authorList>
            <person name="Varghese N."/>
            <person name="Submissions S."/>
        </authorList>
    </citation>
    <scope>NUCLEOTIDE SEQUENCE [LARGE SCALE GENOMIC DNA]</scope>
    <source>
        <strain evidence="10">DSM 9756</strain>
    </source>
</reference>
<accession>A0A1M4TGG5</accession>
<feature type="transmembrane region" description="Helical" evidence="8">
    <location>
        <begin position="146"/>
        <end position="170"/>
    </location>
</feature>
<dbReference type="PANTHER" id="PTHR34979:SF1">
    <property type="entry name" value="INNER MEMBRANE PROTEIN YGAZ"/>
    <property type="match status" value="1"/>
</dbReference>
<evidence type="ECO:0000313" key="9">
    <source>
        <dbReference type="EMBL" id="SHE43592.1"/>
    </source>
</evidence>
<evidence type="ECO:0000313" key="10">
    <source>
        <dbReference type="Proteomes" id="UP000184076"/>
    </source>
</evidence>
<organism evidence="9 10">
    <name type="scientific">Desulfacinum infernum DSM 9756</name>
    <dbReference type="NCBI Taxonomy" id="1121391"/>
    <lineage>
        <taxon>Bacteria</taxon>
        <taxon>Pseudomonadati</taxon>
        <taxon>Thermodesulfobacteriota</taxon>
        <taxon>Syntrophobacteria</taxon>
        <taxon>Syntrophobacterales</taxon>
        <taxon>Syntrophobacteraceae</taxon>
        <taxon>Desulfacinum</taxon>
    </lineage>
</organism>
<feature type="transmembrane region" description="Helical" evidence="8">
    <location>
        <begin position="23"/>
        <end position="48"/>
    </location>
</feature>